<keyword evidence="1" id="KW-0472">Membrane</keyword>
<evidence type="ECO:0000256" key="1">
    <source>
        <dbReference type="SAM" id="Phobius"/>
    </source>
</evidence>
<proteinExistence type="predicted"/>
<gene>
    <name evidence="2" type="ORF">DXT76_06365</name>
</gene>
<comment type="caution">
    <text evidence="2">The sequence shown here is derived from an EMBL/GenBank/DDBJ whole genome shotgun (WGS) entry which is preliminary data.</text>
</comment>
<accession>A0A3D8VQF6</accession>
<organism evidence="2 3">
    <name type="scientific">Halobacillus trueperi</name>
    <dbReference type="NCBI Taxonomy" id="156205"/>
    <lineage>
        <taxon>Bacteria</taxon>
        <taxon>Bacillati</taxon>
        <taxon>Bacillota</taxon>
        <taxon>Bacilli</taxon>
        <taxon>Bacillales</taxon>
        <taxon>Bacillaceae</taxon>
        <taxon>Halobacillus</taxon>
    </lineage>
</organism>
<feature type="transmembrane region" description="Helical" evidence="1">
    <location>
        <begin position="37"/>
        <end position="60"/>
    </location>
</feature>
<dbReference type="Proteomes" id="UP000257032">
    <property type="component" value="Unassembled WGS sequence"/>
</dbReference>
<keyword evidence="1" id="KW-1133">Transmembrane helix</keyword>
<reference evidence="2 3" key="1">
    <citation type="submission" date="2018-08" db="EMBL/GenBank/DDBJ databases">
        <title>Genome sequence of strict halophilic Halobacillus trueperi SS1 isolated from Lunsu, a salty water body of North West Himalayas.</title>
        <authorList>
            <person name="Gupta S."/>
            <person name="Sharma P."/>
            <person name="Dev K."/>
            <person name="Baumler D."/>
            <person name="Sourirajan A."/>
        </authorList>
    </citation>
    <scope>NUCLEOTIDE SEQUENCE [LARGE SCALE GENOMIC DNA]</scope>
    <source>
        <strain evidence="2 3">SS1</strain>
    </source>
</reference>
<name>A0A3D8VQF6_9BACI</name>
<dbReference type="RefSeq" id="WP_115893699.1">
    <property type="nucleotide sequence ID" value="NZ_QTLC01000028.1"/>
</dbReference>
<keyword evidence="1" id="KW-0812">Transmembrane</keyword>
<sequence>MKKYLEGTGMTAFFYVLVLMVGYFVDTRFVGGFEVSGIFIGALTVTIPYILLGVFSSIILGERSSLKSVIRLGLFVIIAERLAVYLIGFTHFLRDVGPREPVWLIGLPYYTPVYIFFGGVVSMLLYIVVASLQRKNVKAA</sequence>
<evidence type="ECO:0000313" key="3">
    <source>
        <dbReference type="Proteomes" id="UP000257032"/>
    </source>
</evidence>
<protein>
    <submittedName>
        <fullName evidence="2">Uncharacterized protein</fullName>
    </submittedName>
</protein>
<feature type="transmembrane region" description="Helical" evidence="1">
    <location>
        <begin position="7"/>
        <end position="25"/>
    </location>
</feature>
<dbReference type="EMBL" id="QTLC01000028">
    <property type="protein sequence ID" value="RDY71626.1"/>
    <property type="molecule type" value="Genomic_DNA"/>
</dbReference>
<evidence type="ECO:0000313" key="2">
    <source>
        <dbReference type="EMBL" id="RDY71626.1"/>
    </source>
</evidence>
<dbReference type="AlphaFoldDB" id="A0A3D8VQF6"/>
<feature type="transmembrane region" description="Helical" evidence="1">
    <location>
        <begin position="113"/>
        <end position="132"/>
    </location>
</feature>
<feature type="transmembrane region" description="Helical" evidence="1">
    <location>
        <begin position="72"/>
        <end position="93"/>
    </location>
</feature>